<evidence type="ECO:0000313" key="1">
    <source>
        <dbReference type="EMBL" id="KAK5834010.1"/>
    </source>
</evidence>
<accession>A0ABR0Q3U6</accession>
<sequence length="56" mass="6397">MGKEVDISISSFARHLPIPNEGDGNNYDLFPHDLINPHNYVGDLDLHDRILHLIFT</sequence>
<protein>
    <submittedName>
        <fullName evidence="1">Uncharacterized protein</fullName>
    </submittedName>
</protein>
<keyword evidence="2" id="KW-1185">Reference proteome</keyword>
<evidence type="ECO:0000313" key="2">
    <source>
        <dbReference type="Proteomes" id="UP001358586"/>
    </source>
</evidence>
<proteinExistence type="predicted"/>
<gene>
    <name evidence="1" type="ORF">PVK06_017879</name>
</gene>
<name>A0ABR0Q3U6_GOSAR</name>
<dbReference type="EMBL" id="JARKNE010000005">
    <property type="protein sequence ID" value="KAK5834010.1"/>
    <property type="molecule type" value="Genomic_DNA"/>
</dbReference>
<organism evidence="1 2">
    <name type="scientific">Gossypium arboreum</name>
    <name type="common">Tree cotton</name>
    <name type="synonym">Gossypium nanking</name>
    <dbReference type="NCBI Taxonomy" id="29729"/>
    <lineage>
        <taxon>Eukaryota</taxon>
        <taxon>Viridiplantae</taxon>
        <taxon>Streptophyta</taxon>
        <taxon>Embryophyta</taxon>
        <taxon>Tracheophyta</taxon>
        <taxon>Spermatophyta</taxon>
        <taxon>Magnoliopsida</taxon>
        <taxon>eudicotyledons</taxon>
        <taxon>Gunneridae</taxon>
        <taxon>Pentapetalae</taxon>
        <taxon>rosids</taxon>
        <taxon>malvids</taxon>
        <taxon>Malvales</taxon>
        <taxon>Malvaceae</taxon>
        <taxon>Malvoideae</taxon>
        <taxon>Gossypium</taxon>
    </lineage>
</organism>
<reference evidence="1 2" key="1">
    <citation type="submission" date="2023-03" db="EMBL/GenBank/DDBJ databases">
        <title>WGS of Gossypium arboreum.</title>
        <authorList>
            <person name="Yu D."/>
        </authorList>
    </citation>
    <scope>NUCLEOTIDE SEQUENCE [LARGE SCALE GENOMIC DNA]</scope>
    <source>
        <tissue evidence="1">Leaf</tissue>
    </source>
</reference>
<dbReference type="Proteomes" id="UP001358586">
    <property type="component" value="Chromosome 5"/>
</dbReference>
<comment type="caution">
    <text evidence="1">The sequence shown here is derived from an EMBL/GenBank/DDBJ whole genome shotgun (WGS) entry which is preliminary data.</text>
</comment>